<dbReference type="Proteomes" id="UP000330809">
    <property type="component" value="Unassembled WGS sequence"/>
</dbReference>
<sequence>MTSPLVDMFHSSLIILSHFVATDLMKALLWLSLELRTHDDKKQDGFTARLQTAREILKKTS</sequence>
<gene>
    <name evidence="1" type="ORF">NCTC10754_04957</name>
</gene>
<name>A0A449ISB4_PSEFR</name>
<evidence type="ECO:0000313" key="2">
    <source>
        <dbReference type="Proteomes" id="UP000330809"/>
    </source>
</evidence>
<proteinExistence type="predicted"/>
<dbReference type="RefSeq" id="WP_158636769.1">
    <property type="nucleotide sequence ID" value="NZ_CAACYJ010000040.1"/>
</dbReference>
<evidence type="ECO:0000313" key="1">
    <source>
        <dbReference type="EMBL" id="VFB22269.1"/>
    </source>
</evidence>
<accession>A0A449ISB4</accession>
<dbReference type="AlphaFoldDB" id="A0A449ISB4"/>
<dbReference type="EMBL" id="CAACYJ010000040">
    <property type="protein sequence ID" value="VFB22269.1"/>
    <property type="molecule type" value="Genomic_DNA"/>
</dbReference>
<protein>
    <submittedName>
        <fullName evidence="1">Uncharacterized protein</fullName>
    </submittedName>
</protein>
<reference evidence="1 2" key="1">
    <citation type="submission" date="2019-02" db="EMBL/GenBank/DDBJ databases">
        <authorList>
            <consortium name="Pathogen Informatics"/>
        </authorList>
    </citation>
    <scope>NUCLEOTIDE SEQUENCE [LARGE SCALE GENOMIC DNA]</scope>
    <source>
        <strain evidence="1 2">3012STDY7103891</strain>
    </source>
</reference>
<organism evidence="1 2">
    <name type="scientific">Pseudomonas fragi</name>
    <dbReference type="NCBI Taxonomy" id="296"/>
    <lineage>
        <taxon>Bacteria</taxon>
        <taxon>Pseudomonadati</taxon>
        <taxon>Pseudomonadota</taxon>
        <taxon>Gammaproteobacteria</taxon>
        <taxon>Pseudomonadales</taxon>
        <taxon>Pseudomonadaceae</taxon>
        <taxon>Pseudomonas</taxon>
    </lineage>
</organism>